<evidence type="ECO:0000259" key="6">
    <source>
        <dbReference type="PROSITE" id="PS50011"/>
    </source>
</evidence>
<accession>A0A1X0QBY8</accession>
<dbReference type="InterPro" id="IPR008271">
    <property type="entry name" value="Ser/Thr_kinase_AS"/>
</dbReference>
<evidence type="ECO:0000256" key="1">
    <source>
        <dbReference type="ARBA" id="ARBA00006485"/>
    </source>
</evidence>
<dbReference type="InterPro" id="IPR011009">
    <property type="entry name" value="Kinase-like_dom_sf"/>
</dbReference>
<dbReference type="PROSITE" id="PS00108">
    <property type="entry name" value="PROTEIN_KINASE_ST"/>
    <property type="match status" value="1"/>
</dbReference>
<dbReference type="Gene3D" id="3.30.200.20">
    <property type="entry name" value="Phosphorylase Kinase, domain 1"/>
    <property type="match status" value="1"/>
</dbReference>
<evidence type="ECO:0000256" key="5">
    <source>
        <dbReference type="RuleBase" id="RU000304"/>
    </source>
</evidence>
<dbReference type="VEuPathDB" id="MicrosporidiaDB:A0H76_1734"/>
<keyword evidence="5" id="KW-0723">Serine/threonine-protein kinase</keyword>
<name>A0A1X0QBY8_9MICR</name>
<evidence type="ECO:0000313" key="8">
    <source>
        <dbReference type="Proteomes" id="UP000192356"/>
    </source>
</evidence>
<dbReference type="PROSITE" id="PS00107">
    <property type="entry name" value="PROTEIN_KINASE_ATP"/>
    <property type="match status" value="1"/>
</dbReference>
<sequence length="293" mass="34648">MIIRREKLIKKEYSPTLPLVTNDIRKYTFKDVIGSGTFGKVYKATHRYYNFAIKKFNYRKSALHVTTVREILNLMKMKNKSNRIISLVEVVITNDCVYAVFPLMSKTLDTIKFRNIKHVQMLFKQIVEGVRDIHRERIIHRDLKPSNILVDKHEKEIKIIDLGMSRNISGCMSGMVTTLIYRAPELLIDSTTGYKTYGFGVDVWSIGIIFITMLIGKPLFDKPTEIEQLTFLKVSIKEKFKETFNFIKDETIFDLLENMLKWDRLERFTIEEIAEHEFFKKEYSYEDFLPKHF</sequence>
<comment type="similarity">
    <text evidence="1">Belongs to the protein kinase superfamily. CMGC Ser/Thr protein kinase family. CDC2/CDKX subfamily.</text>
</comment>
<keyword evidence="5" id="KW-0808">Transferase</keyword>
<keyword evidence="5" id="KW-0418">Kinase</keyword>
<dbReference type="SMART" id="SM00220">
    <property type="entry name" value="S_TKc"/>
    <property type="match status" value="1"/>
</dbReference>
<dbReference type="SUPFAM" id="SSF56112">
    <property type="entry name" value="Protein kinase-like (PK-like)"/>
    <property type="match status" value="1"/>
</dbReference>
<gene>
    <name evidence="7" type="primary">CDKA2</name>
    <name evidence="7" type="ORF">HERIO_911</name>
</gene>
<comment type="caution">
    <text evidence="7">The sequence shown here is derived from an EMBL/GenBank/DDBJ whole genome shotgun (WGS) entry which is preliminary data.</text>
</comment>
<organism evidence="7 8">
    <name type="scientific">Hepatospora eriocheir</name>
    <dbReference type="NCBI Taxonomy" id="1081669"/>
    <lineage>
        <taxon>Eukaryota</taxon>
        <taxon>Fungi</taxon>
        <taxon>Fungi incertae sedis</taxon>
        <taxon>Microsporidia</taxon>
        <taxon>Hepatosporidae</taxon>
        <taxon>Hepatospora</taxon>
    </lineage>
</organism>
<evidence type="ECO:0000256" key="2">
    <source>
        <dbReference type="ARBA" id="ARBA00022741"/>
    </source>
</evidence>
<dbReference type="AlphaFoldDB" id="A0A1X0QBY8"/>
<dbReference type="GO" id="GO:0005524">
    <property type="term" value="F:ATP binding"/>
    <property type="evidence" value="ECO:0007669"/>
    <property type="project" value="UniProtKB-UniRule"/>
</dbReference>
<evidence type="ECO:0000256" key="3">
    <source>
        <dbReference type="ARBA" id="ARBA00022840"/>
    </source>
</evidence>
<proteinExistence type="inferred from homology"/>
<dbReference type="OrthoDB" id="204883at2759"/>
<dbReference type="InterPro" id="IPR017441">
    <property type="entry name" value="Protein_kinase_ATP_BS"/>
</dbReference>
<keyword evidence="2 4" id="KW-0547">Nucleotide-binding</keyword>
<dbReference type="PROSITE" id="PS50011">
    <property type="entry name" value="PROTEIN_KINASE_DOM"/>
    <property type="match status" value="1"/>
</dbReference>
<dbReference type="EMBL" id="LVKB01000035">
    <property type="protein sequence ID" value="ORD97215.1"/>
    <property type="molecule type" value="Genomic_DNA"/>
</dbReference>
<dbReference type="PANTHER" id="PTHR24056">
    <property type="entry name" value="CELL DIVISION PROTEIN KINASE"/>
    <property type="match status" value="1"/>
</dbReference>
<dbReference type="VEuPathDB" id="MicrosporidiaDB:HERIO_911"/>
<feature type="binding site" evidence="4">
    <location>
        <position position="55"/>
    </location>
    <ligand>
        <name>ATP</name>
        <dbReference type="ChEBI" id="CHEBI:30616"/>
    </ligand>
</feature>
<feature type="domain" description="Protein kinase" evidence="6">
    <location>
        <begin position="27"/>
        <end position="279"/>
    </location>
</feature>
<dbReference type="InterPro" id="IPR050108">
    <property type="entry name" value="CDK"/>
</dbReference>
<dbReference type="Pfam" id="PF00069">
    <property type="entry name" value="Pkinase"/>
    <property type="match status" value="1"/>
</dbReference>
<evidence type="ECO:0000256" key="4">
    <source>
        <dbReference type="PROSITE-ProRule" id="PRU10141"/>
    </source>
</evidence>
<dbReference type="Gene3D" id="1.10.510.10">
    <property type="entry name" value="Transferase(Phosphotransferase) domain 1"/>
    <property type="match status" value="1"/>
</dbReference>
<evidence type="ECO:0000313" key="7">
    <source>
        <dbReference type="EMBL" id="ORD97215.1"/>
    </source>
</evidence>
<protein>
    <submittedName>
        <fullName evidence="7">CDKA2</fullName>
    </submittedName>
</protein>
<dbReference type="Proteomes" id="UP000192356">
    <property type="component" value="Unassembled WGS sequence"/>
</dbReference>
<reference evidence="7 8" key="1">
    <citation type="journal article" date="2017" name="Environ. Microbiol.">
        <title>Decay of the glycolytic pathway and adaptation to intranuclear parasitism within Enterocytozoonidae microsporidia.</title>
        <authorList>
            <person name="Wiredu Boakye D."/>
            <person name="Jaroenlak P."/>
            <person name="Prachumwat A."/>
            <person name="Williams T.A."/>
            <person name="Bateman K.S."/>
            <person name="Itsathitphaisarn O."/>
            <person name="Sritunyalucksana K."/>
            <person name="Paszkiewicz K.H."/>
            <person name="Moore K.A."/>
            <person name="Stentiford G.D."/>
            <person name="Williams B.A."/>
        </authorList>
    </citation>
    <scope>NUCLEOTIDE SEQUENCE [LARGE SCALE GENOMIC DNA]</scope>
    <source>
        <strain evidence="7 8">GB1</strain>
    </source>
</reference>
<keyword evidence="3 4" id="KW-0067">ATP-binding</keyword>
<dbReference type="GO" id="GO:0004674">
    <property type="term" value="F:protein serine/threonine kinase activity"/>
    <property type="evidence" value="ECO:0007669"/>
    <property type="project" value="UniProtKB-KW"/>
</dbReference>
<keyword evidence="8" id="KW-1185">Reference proteome</keyword>
<dbReference type="InterPro" id="IPR000719">
    <property type="entry name" value="Prot_kinase_dom"/>
</dbReference>
<dbReference type="GO" id="GO:0005634">
    <property type="term" value="C:nucleus"/>
    <property type="evidence" value="ECO:0007669"/>
    <property type="project" value="TreeGrafter"/>
</dbReference>